<keyword evidence="4 10" id="KW-0862">Zinc</keyword>
<dbReference type="PRINTS" id="PR00398">
    <property type="entry name" value="STRDHORMONER"/>
</dbReference>
<evidence type="ECO:0000256" key="6">
    <source>
        <dbReference type="ARBA" id="ARBA00023125"/>
    </source>
</evidence>
<dbReference type="FunFam" id="3.30.50.10:FF:000058">
    <property type="entry name" value="Nuclear Hormone Receptor family"/>
    <property type="match status" value="1"/>
</dbReference>
<sequence>MDASGGKPESLCRVCGDKASGKHYGVPSCDGCRGFFKRSIRRYLLNLDYVCKETGRCVVDVTRRNQCQACRFSKCLRVNMKKDAVQHERAPRPAATSAHHQLALQKLGYSFTRQQTFFPSPAPLTFTGFPHLAYNSLQHTPEALSAVHGPFLENPSFQDFSGARMPDAIPADIPLLGSQVNSLTSLNPFKIPLFSSPLHYPVPHPGYFPSNIFYPPVVPTDSPGTVEARTTSKPVENGLSPPKFTPPVDNTDKPDSQLQDRIKEDEVSSSEEAFKTESSTDDVNKDDSRNQLLHSPSNFEPPIYVVPRKMEKHSFQMSSLRNLSEYSPRDRQKIVRLAESMKASEENIQFEEKIRKLTQDYQCHTSEDVSDPAAKMLVLTIKWLHGVSSFVQMKSTEQTCLLHSNWKELFILTAAQHSFRLDEDVMASHVHFKRPNIKEQLKKITTLLKKISQYKLDKSEYDWLKSALLFRTDSVDTPAAPQIEILQEQTLLLLQKHCSVKDPCRLGRLMLLLPSICSLASQGLLENLLFPSTSVEDINMTLSRIFMYTSP</sequence>
<evidence type="ECO:0000256" key="8">
    <source>
        <dbReference type="ARBA" id="ARBA00023170"/>
    </source>
</evidence>
<evidence type="ECO:0000259" key="12">
    <source>
        <dbReference type="PROSITE" id="PS51030"/>
    </source>
</evidence>
<evidence type="ECO:0000256" key="3">
    <source>
        <dbReference type="ARBA" id="ARBA00022771"/>
    </source>
</evidence>
<dbReference type="PANTHER" id="PTHR24083">
    <property type="entry name" value="NUCLEAR HORMONE RECEPTOR"/>
    <property type="match status" value="1"/>
</dbReference>
<evidence type="ECO:0000256" key="5">
    <source>
        <dbReference type="ARBA" id="ARBA00023015"/>
    </source>
</evidence>
<evidence type="ECO:0000256" key="10">
    <source>
        <dbReference type="RuleBase" id="RU004334"/>
    </source>
</evidence>
<gene>
    <name evidence="14" type="ORF">ABMA28_000263</name>
</gene>
<accession>A0ABD0TS03</accession>
<reference evidence="14 15" key="1">
    <citation type="submission" date="2024-06" db="EMBL/GenBank/DDBJ databases">
        <title>A chromosome-level genome assembly of beet webworm, Loxostege sticticalis.</title>
        <authorList>
            <person name="Zhang Y."/>
        </authorList>
    </citation>
    <scope>NUCLEOTIDE SEQUENCE [LARGE SCALE GENOMIC DNA]</scope>
    <source>
        <strain evidence="14">AQ028</strain>
        <tissue evidence="14">Male pupae</tissue>
    </source>
</reference>
<dbReference type="InterPro" id="IPR001628">
    <property type="entry name" value="Znf_hrmn_rcpt"/>
</dbReference>
<keyword evidence="3 10" id="KW-0863">Zinc-finger</keyword>
<dbReference type="InterPro" id="IPR035500">
    <property type="entry name" value="NHR-like_dom_sf"/>
</dbReference>
<dbReference type="GO" id="GO:0008270">
    <property type="term" value="F:zinc ion binding"/>
    <property type="evidence" value="ECO:0007669"/>
    <property type="project" value="UniProtKB-KW"/>
</dbReference>
<dbReference type="PROSITE" id="PS51030">
    <property type="entry name" value="NUCLEAR_REC_DBD_2"/>
    <property type="match status" value="1"/>
</dbReference>
<evidence type="ECO:0000256" key="1">
    <source>
        <dbReference type="ARBA" id="ARBA00004123"/>
    </source>
</evidence>
<dbReference type="Gene3D" id="1.10.565.10">
    <property type="entry name" value="Retinoid X Receptor"/>
    <property type="match status" value="1"/>
</dbReference>
<evidence type="ECO:0000256" key="9">
    <source>
        <dbReference type="ARBA" id="ARBA00023242"/>
    </source>
</evidence>
<dbReference type="PROSITE" id="PS51843">
    <property type="entry name" value="NR_LBD"/>
    <property type="match status" value="1"/>
</dbReference>
<comment type="similarity">
    <text evidence="10">Belongs to the nuclear hormone receptor family.</text>
</comment>
<dbReference type="SMART" id="SM00430">
    <property type="entry name" value="HOLI"/>
    <property type="match status" value="1"/>
</dbReference>
<evidence type="ECO:0000313" key="15">
    <source>
        <dbReference type="Proteomes" id="UP001549921"/>
    </source>
</evidence>
<dbReference type="GO" id="GO:0003677">
    <property type="term" value="F:DNA binding"/>
    <property type="evidence" value="ECO:0007669"/>
    <property type="project" value="UniProtKB-KW"/>
</dbReference>
<comment type="subcellular location">
    <subcellularLocation>
        <location evidence="1 10">Nucleus</location>
    </subcellularLocation>
</comment>
<feature type="compositionally biased region" description="Basic and acidic residues" evidence="11">
    <location>
        <begin position="250"/>
        <end position="266"/>
    </location>
</feature>
<keyword evidence="2 10" id="KW-0479">Metal-binding</keyword>
<evidence type="ECO:0000256" key="7">
    <source>
        <dbReference type="ARBA" id="ARBA00023163"/>
    </source>
</evidence>
<comment type="caution">
    <text evidence="14">The sequence shown here is derived from an EMBL/GenBank/DDBJ whole genome shotgun (WGS) entry which is preliminary data.</text>
</comment>
<keyword evidence="7 10" id="KW-0804">Transcription</keyword>
<dbReference type="SUPFAM" id="SSF48508">
    <property type="entry name" value="Nuclear receptor ligand-binding domain"/>
    <property type="match status" value="1"/>
</dbReference>
<dbReference type="InterPro" id="IPR001723">
    <property type="entry name" value="Nuclear_hrmn_rcpt"/>
</dbReference>
<name>A0ABD0TS03_LOXSC</name>
<keyword evidence="6 10" id="KW-0238">DNA-binding</keyword>
<dbReference type="CDD" id="cd07164">
    <property type="entry name" value="NR_DBD_PNR_like_1"/>
    <property type="match status" value="1"/>
</dbReference>
<dbReference type="SUPFAM" id="SSF57716">
    <property type="entry name" value="Glucocorticoid receptor-like (DNA-binding domain)"/>
    <property type="match status" value="1"/>
</dbReference>
<feature type="region of interest" description="Disordered" evidence="11">
    <location>
        <begin position="222"/>
        <end position="300"/>
    </location>
</feature>
<dbReference type="InterPro" id="IPR050274">
    <property type="entry name" value="Nuclear_hormone_rcpt_NR2"/>
</dbReference>
<dbReference type="Pfam" id="PF00104">
    <property type="entry name" value="Hormone_recep"/>
    <property type="match status" value="1"/>
</dbReference>
<dbReference type="Proteomes" id="UP001549921">
    <property type="component" value="Unassembled WGS sequence"/>
</dbReference>
<evidence type="ECO:0000256" key="11">
    <source>
        <dbReference type="SAM" id="MobiDB-lite"/>
    </source>
</evidence>
<dbReference type="AlphaFoldDB" id="A0ABD0TS03"/>
<keyword evidence="5 10" id="KW-0805">Transcription regulation</keyword>
<dbReference type="PROSITE" id="PS00031">
    <property type="entry name" value="NUCLEAR_REC_DBD_1"/>
    <property type="match status" value="1"/>
</dbReference>
<dbReference type="Gene3D" id="3.30.50.10">
    <property type="entry name" value="Erythroid Transcription Factor GATA-1, subunit A"/>
    <property type="match status" value="1"/>
</dbReference>
<dbReference type="Pfam" id="PF00105">
    <property type="entry name" value="zf-C4"/>
    <property type="match status" value="1"/>
</dbReference>
<proteinExistence type="inferred from homology"/>
<evidence type="ECO:0000259" key="13">
    <source>
        <dbReference type="PROSITE" id="PS51843"/>
    </source>
</evidence>
<dbReference type="SMART" id="SM00399">
    <property type="entry name" value="ZnF_C4"/>
    <property type="match status" value="1"/>
</dbReference>
<dbReference type="EMBL" id="JBEDNZ010000001">
    <property type="protein sequence ID" value="KAL0851991.1"/>
    <property type="molecule type" value="Genomic_DNA"/>
</dbReference>
<evidence type="ECO:0000256" key="4">
    <source>
        <dbReference type="ARBA" id="ARBA00022833"/>
    </source>
</evidence>
<dbReference type="InterPro" id="IPR013088">
    <property type="entry name" value="Znf_NHR/GATA"/>
</dbReference>
<keyword evidence="8 10" id="KW-0675">Receptor</keyword>
<feature type="domain" description="Nuclear receptor" evidence="12">
    <location>
        <begin position="9"/>
        <end position="87"/>
    </location>
</feature>
<organism evidence="14 15">
    <name type="scientific">Loxostege sticticalis</name>
    <name type="common">Beet webworm moth</name>
    <dbReference type="NCBI Taxonomy" id="481309"/>
    <lineage>
        <taxon>Eukaryota</taxon>
        <taxon>Metazoa</taxon>
        <taxon>Ecdysozoa</taxon>
        <taxon>Arthropoda</taxon>
        <taxon>Hexapoda</taxon>
        <taxon>Insecta</taxon>
        <taxon>Pterygota</taxon>
        <taxon>Neoptera</taxon>
        <taxon>Endopterygota</taxon>
        <taxon>Lepidoptera</taxon>
        <taxon>Glossata</taxon>
        <taxon>Ditrysia</taxon>
        <taxon>Pyraloidea</taxon>
        <taxon>Crambidae</taxon>
        <taxon>Pyraustinae</taxon>
        <taxon>Loxostege</taxon>
    </lineage>
</organism>
<evidence type="ECO:0000256" key="2">
    <source>
        <dbReference type="ARBA" id="ARBA00022723"/>
    </source>
</evidence>
<evidence type="ECO:0008006" key="16">
    <source>
        <dbReference type="Google" id="ProtNLM"/>
    </source>
</evidence>
<dbReference type="GO" id="GO:0005634">
    <property type="term" value="C:nucleus"/>
    <property type="evidence" value="ECO:0007669"/>
    <property type="project" value="UniProtKB-SubCell"/>
</dbReference>
<dbReference type="InterPro" id="IPR000536">
    <property type="entry name" value="Nucl_hrmn_rcpt_lig-bd"/>
</dbReference>
<feature type="domain" description="NR LBD" evidence="13">
    <location>
        <begin position="339"/>
        <end position="549"/>
    </location>
</feature>
<protein>
    <recommendedName>
        <fullName evidence="16">Nuclear receptor subfamily 2 group C member 2</fullName>
    </recommendedName>
</protein>
<dbReference type="PRINTS" id="PR00047">
    <property type="entry name" value="STROIDFINGER"/>
</dbReference>
<evidence type="ECO:0000313" key="14">
    <source>
        <dbReference type="EMBL" id="KAL0851991.1"/>
    </source>
</evidence>
<keyword evidence="9 10" id="KW-0539">Nucleus</keyword>